<evidence type="ECO:0000256" key="3">
    <source>
        <dbReference type="ARBA" id="ARBA00022475"/>
    </source>
</evidence>
<reference evidence="9 10" key="1">
    <citation type="submission" date="2017-03" db="EMBL/GenBank/DDBJ databases">
        <title>Widespread Adenine N6-methylation of Active Genes in Fungi.</title>
        <authorList>
            <consortium name="DOE Joint Genome Institute"/>
            <person name="Mondo S.J."/>
            <person name="Dannebaum R.O."/>
            <person name="Kuo R.C."/>
            <person name="Louie K.B."/>
            <person name="Bewick A.J."/>
            <person name="Labutti K."/>
            <person name="Haridas S."/>
            <person name="Kuo A."/>
            <person name="Salamov A."/>
            <person name="Ahrendt S.R."/>
            <person name="Lau R."/>
            <person name="Bowen B.P."/>
            <person name="Lipzen A."/>
            <person name="Sullivan W."/>
            <person name="Andreopoulos W.B."/>
            <person name="Clum A."/>
            <person name="Lindquist E."/>
            <person name="Daum C."/>
            <person name="Northen T.R."/>
            <person name="Ramamoorthy G."/>
            <person name="Schmitz R.J."/>
            <person name="Gryganskyi A."/>
            <person name="Culley D."/>
            <person name="Magnuson J."/>
            <person name="James T.Y."/>
            <person name="O'Malley M.A."/>
            <person name="Stajich J.E."/>
            <person name="Spatafora J.W."/>
            <person name="Visel A."/>
            <person name="Grigoriev I.V."/>
        </authorList>
    </citation>
    <scope>NUCLEOTIDE SEQUENCE [LARGE SCALE GENOMIC DNA]</scope>
    <source>
        <strain evidence="9 10">NRRL Y-17943</strain>
    </source>
</reference>
<dbReference type="EMBL" id="NBSH01000009">
    <property type="protein sequence ID" value="ORX36050.1"/>
    <property type="molecule type" value="Genomic_DNA"/>
</dbReference>
<evidence type="ECO:0000256" key="8">
    <source>
        <dbReference type="SAM" id="Phobius"/>
    </source>
</evidence>
<evidence type="ECO:0000256" key="2">
    <source>
        <dbReference type="ARBA" id="ARBA00022448"/>
    </source>
</evidence>
<proteinExistence type="predicted"/>
<feature type="transmembrane region" description="Helical" evidence="8">
    <location>
        <begin position="195"/>
        <end position="215"/>
    </location>
</feature>
<feature type="transmembrane region" description="Helical" evidence="8">
    <location>
        <begin position="277"/>
        <end position="300"/>
    </location>
</feature>
<keyword evidence="6 8" id="KW-1133">Transmembrane helix</keyword>
<feature type="transmembrane region" description="Helical" evidence="8">
    <location>
        <begin position="121"/>
        <end position="140"/>
    </location>
</feature>
<keyword evidence="3" id="KW-1003">Cell membrane</keyword>
<dbReference type="AlphaFoldDB" id="A0A1Y1UDD5"/>
<dbReference type="PANTHER" id="PTHR30574">
    <property type="entry name" value="INNER MEMBRANE PROTEIN YEDE"/>
    <property type="match status" value="1"/>
</dbReference>
<sequence>MTFSPLHTFAGGTLLSLASSSFLSDIGRVFGISSIVAESFWGDGDSWRLATTAGLIFGPTLGKVFGLPGAYASEPLSGWFSIPWTRASLAGLLVGFGSRLGSGCTSGHFLCGVSRGSPRSLVATATFFLSAVLTANLVPMETPYPSWIPKPNPFTIQTGLAYAPLITVPILAGLVFTLRSTLARSGSNPPRIIRLAPYFLAGLTFSFGLLISGMADPRKVLHFLTPFSPRFDPSLAMIVLGGVVPNALYWNYTPKGKVQYPWEEWRIPTRTDIDRRLMAGSMIFGIGWGLAGVCPGPAIVGIGKIVQGIISGEDIGGPGAPLLAFILSMIMGMGAGGAV</sequence>
<comment type="caution">
    <text evidence="9">The sequence shown here is derived from an EMBL/GenBank/DDBJ whole genome shotgun (WGS) entry which is preliminary data.</text>
</comment>
<keyword evidence="10" id="KW-1185">Reference proteome</keyword>
<protein>
    <submittedName>
        <fullName evidence="9">Uncharacterized protein</fullName>
    </submittedName>
</protein>
<evidence type="ECO:0000256" key="7">
    <source>
        <dbReference type="ARBA" id="ARBA00023136"/>
    </source>
</evidence>
<evidence type="ECO:0000313" key="9">
    <source>
        <dbReference type="EMBL" id="ORX36050.1"/>
    </source>
</evidence>
<keyword evidence="7 8" id="KW-0472">Membrane</keyword>
<keyword evidence="4" id="KW-0997">Cell inner membrane</keyword>
<dbReference type="InterPro" id="IPR007272">
    <property type="entry name" value="Sulf_transp_TsuA/YedE"/>
</dbReference>
<gene>
    <name evidence="9" type="ORF">BD324DRAFT_581517</name>
</gene>
<evidence type="ECO:0000256" key="5">
    <source>
        <dbReference type="ARBA" id="ARBA00022692"/>
    </source>
</evidence>
<dbReference type="InParanoid" id="A0A1Y1UDD5"/>
<keyword evidence="5 8" id="KW-0812">Transmembrane</keyword>
<name>A0A1Y1UDD5_9TREE</name>
<organism evidence="9 10">
    <name type="scientific">Kockovaella imperatae</name>
    <dbReference type="NCBI Taxonomy" id="4999"/>
    <lineage>
        <taxon>Eukaryota</taxon>
        <taxon>Fungi</taxon>
        <taxon>Dikarya</taxon>
        <taxon>Basidiomycota</taxon>
        <taxon>Agaricomycotina</taxon>
        <taxon>Tremellomycetes</taxon>
        <taxon>Tremellales</taxon>
        <taxon>Cuniculitremaceae</taxon>
        <taxon>Kockovaella</taxon>
    </lineage>
</organism>
<dbReference type="OrthoDB" id="10254418at2759"/>
<accession>A0A1Y1UDD5</accession>
<evidence type="ECO:0000313" key="10">
    <source>
        <dbReference type="Proteomes" id="UP000193218"/>
    </source>
</evidence>
<feature type="transmembrane region" description="Helical" evidence="8">
    <location>
        <begin position="320"/>
        <end position="338"/>
    </location>
</feature>
<dbReference type="Proteomes" id="UP000193218">
    <property type="component" value="Unassembled WGS sequence"/>
</dbReference>
<dbReference type="GO" id="GO:0005886">
    <property type="term" value="C:plasma membrane"/>
    <property type="evidence" value="ECO:0007669"/>
    <property type="project" value="UniProtKB-SubCell"/>
</dbReference>
<evidence type="ECO:0000256" key="1">
    <source>
        <dbReference type="ARBA" id="ARBA00004429"/>
    </source>
</evidence>
<evidence type="ECO:0000256" key="6">
    <source>
        <dbReference type="ARBA" id="ARBA00022989"/>
    </source>
</evidence>
<comment type="subcellular location">
    <subcellularLocation>
        <location evidence="1">Cell inner membrane</location>
        <topology evidence="1">Multi-pass membrane protein</topology>
    </subcellularLocation>
</comment>
<dbReference type="InterPro" id="IPR046513">
    <property type="entry name" value="DUF6691"/>
</dbReference>
<keyword evidence="2" id="KW-0813">Transport</keyword>
<dbReference type="Pfam" id="PF04143">
    <property type="entry name" value="Sulf_transp"/>
    <property type="match status" value="1"/>
</dbReference>
<dbReference type="Pfam" id="PF20398">
    <property type="entry name" value="DUF6691"/>
    <property type="match status" value="1"/>
</dbReference>
<evidence type="ECO:0000256" key="4">
    <source>
        <dbReference type="ARBA" id="ARBA00022519"/>
    </source>
</evidence>
<feature type="transmembrane region" description="Helical" evidence="8">
    <location>
        <begin position="160"/>
        <end position="183"/>
    </location>
</feature>
<dbReference type="RefSeq" id="XP_021870179.1">
    <property type="nucleotide sequence ID" value="XM_022013509.1"/>
</dbReference>
<dbReference type="GeneID" id="33555317"/>
<feature type="transmembrane region" description="Helical" evidence="8">
    <location>
        <begin position="235"/>
        <end position="252"/>
    </location>
</feature>
<dbReference type="PANTHER" id="PTHR30574:SF1">
    <property type="entry name" value="SULPHUR TRANSPORT DOMAIN-CONTAINING PROTEIN"/>
    <property type="match status" value="1"/>
</dbReference>